<keyword evidence="1" id="KW-1133">Transmembrane helix</keyword>
<evidence type="ECO:0000313" key="3">
    <source>
        <dbReference type="Proteomes" id="UP001374535"/>
    </source>
</evidence>
<dbReference type="InterPro" id="IPR040229">
    <property type="entry name" value="At3g27390-like"/>
</dbReference>
<feature type="transmembrane region" description="Helical" evidence="1">
    <location>
        <begin position="180"/>
        <end position="197"/>
    </location>
</feature>
<feature type="transmembrane region" description="Helical" evidence="1">
    <location>
        <begin position="323"/>
        <end position="344"/>
    </location>
</feature>
<dbReference type="PANTHER" id="PTHR31133:SF11">
    <property type="entry name" value="STEROID NUCLEAR RECEPTOR, LIGAND-BINDING"/>
    <property type="match status" value="1"/>
</dbReference>
<feature type="transmembrane region" description="Helical" evidence="1">
    <location>
        <begin position="20"/>
        <end position="44"/>
    </location>
</feature>
<gene>
    <name evidence="2" type="ORF">V8G54_021174</name>
</gene>
<feature type="transmembrane region" description="Helical" evidence="1">
    <location>
        <begin position="79"/>
        <end position="102"/>
    </location>
</feature>
<organism evidence="2 3">
    <name type="scientific">Vigna mungo</name>
    <name type="common">Black gram</name>
    <name type="synonym">Phaseolus mungo</name>
    <dbReference type="NCBI Taxonomy" id="3915"/>
    <lineage>
        <taxon>Eukaryota</taxon>
        <taxon>Viridiplantae</taxon>
        <taxon>Streptophyta</taxon>
        <taxon>Embryophyta</taxon>
        <taxon>Tracheophyta</taxon>
        <taxon>Spermatophyta</taxon>
        <taxon>Magnoliopsida</taxon>
        <taxon>eudicotyledons</taxon>
        <taxon>Gunneridae</taxon>
        <taxon>Pentapetalae</taxon>
        <taxon>rosids</taxon>
        <taxon>fabids</taxon>
        <taxon>Fabales</taxon>
        <taxon>Fabaceae</taxon>
        <taxon>Papilionoideae</taxon>
        <taxon>50 kb inversion clade</taxon>
        <taxon>NPAAA clade</taxon>
        <taxon>indigoferoid/millettioid clade</taxon>
        <taxon>Phaseoleae</taxon>
        <taxon>Vigna</taxon>
    </lineage>
</organism>
<dbReference type="AlphaFoldDB" id="A0AAQ3NFN7"/>
<proteinExistence type="predicted"/>
<feature type="transmembrane region" description="Helical" evidence="1">
    <location>
        <begin position="239"/>
        <end position="262"/>
    </location>
</feature>
<evidence type="ECO:0000313" key="2">
    <source>
        <dbReference type="EMBL" id="WVZ07828.1"/>
    </source>
</evidence>
<dbReference type="EMBL" id="CP144695">
    <property type="protein sequence ID" value="WVZ07828.1"/>
    <property type="molecule type" value="Genomic_DNA"/>
</dbReference>
<feature type="transmembrane region" description="Helical" evidence="1">
    <location>
        <begin position="50"/>
        <end position="67"/>
    </location>
</feature>
<dbReference type="Proteomes" id="UP001374535">
    <property type="component" value="Chromosome 6"/>
</dbReference>
<dbReference type="PANTHER" id="PTHR31133">
    <property type="entry name" value="MEMBRANE PROTEIN"/>
    <property type="match status" value="1"/>
</dbReference>
<name>A0AAQ3NFN7_VIGMU</name>
<sequence length="429" mass="47581">MEPPTGFCASLGSFFRFLPYFIGLLLLGNIKGILFCPLICVIIATGDTAIILALWIVHAVWTYYCVLRAKQLGPLLKIVICLCVLPVLLVLCPVFGILGSIIGGAAYGFLSPIFATFEAVEEGKDDKLYHCFIDGTWSTVEKACMVVRDVKDVAFHSYFSVMDDLLQRGPPNAKYYEIRFTRLSILFILMSLCCLTWKATGSKPGNNLCTFWGVRLHTATLLDPTQLETISTHWLKLHFFLFNCLCRLLYIPGALIAAVIGIVVDVPIISFVALCKGPYMLFKGWHRLFHDLIGREGPFLETICVPLAGLAILLWPLAVGGAVLASILASFFLGAYAGIIAYQVSPHIFSLLRSTPTCGGKARNHKWSGDIHQFYSITHRRKESKRKGIDVVRVPDKASDGGWSHRWRLLLVHAIVNAAEVVVLCNEED</sequence>
<keyword evidence="1" id="KW-0812">Transmembrane</keyword>
<reference evidence="2 3" key="1">
    <citation type="journal article" date="2023" name="Life. Sci Alliance">
        <title>Evolutionary insights into 3D genome organization and epigenetic landscape of Vigna mungo.</title>
        <authorList>
            <person name="Junaid A."/>
            <person name="Singh B."/>
            <person name="Bhatia S."/>
        </authorList>
    </citation>
    <scope>NUCLEOTIDE SEQUENCE [LARGE SCALE GENOMIC DNA]</scope>
    <source>
        <strain evidence="2">Urdbean</strain>
    </source>
</reference>
<keyword evidence="1" id="KW-0472">Membrane</keyword>
<evidence type="ECO:0000256" key="1">
    <source>
        <dbReference type="SAM" id="Phobius"/>
    </source>
</evidence>
<protein>
    <submittedName>
        <fullName evidence="2">Uncharacterized protein</fullName>
    </submittedName>
</protein>
<keyword evidence="3" id="KW-1185">Reference proteome</keyword>
<accession>A0AAQ3NFN7</accession>